<dbReference type="KEGG" id="pma:Pro_1341"/>
<dbReference type="eggNOG" id="ENOG5030NMK">
    <property type="taxonomic scope" value="Bacteria"/>
</dbReference>
<keyword evidence="2" id="KW-1185">Reference proteome</keyword>
<dbReference type="RefSeq" id="WP_011125492.1">
    <property type="nucleotide sequence ID" value="NC_005042.1"/>
</dbReference>
<name>Q7VAW2_PROMA</name>
<dbReference type="EnsemblBacteria" id="AAQ00385">
    <property type="protein sequence ID" value="AAQ00385"/>
    <property type="gene ID" value="Pro_1341"/>
</dbReference>
<dbReference type="Proteomes" id="UP000001420">
    <property type="component" value="Chromosome"/>
</dbReference>
<protein>
    <submittedName>
        <fullName evidence="1">Uncharacterized protein</fullName>
    </submittedName>
</protein>
<dbReference type="AlphaFoldDB" id="Q7VAW2"/>
<evidence type="ECO:0000313" key="1">
    <source>
        <dbReference type="EMBL" id="AAQ00385.1"/>
    </source>
</evidence>
<dbReference type="PATRIC" id="fig|167539.5.peg.1406"/>
<gene>
    <name evidence="1" type="ordered locus">Pro_1341</name>
</gene>
<organism evidence="1 2">
    <name type="scientific">Prochlorococcus marinus (strain SARG / CCMP1375 / SS120)</name>
    <dbReference type="NCBI Taxonomy" id="167539"/>
    <lineage>
        <taxon>Bacteria</taxon>
        <taxon>Bacillati</taxon>
        <taxon>Cyanobacteriota</taxon>
        <taxon>Cyanophyceae</taxon>
        <taxon>Synechococcales</taxon>
        <taxon>Prochlorococcaceae</taxon>
        <taxon>Prochlorococcus</taxon>
    </lineage>
</organism>
<reference evidence="1 2" key="1">
    <citation type="journal article" date="2003" name="Proc. Natl. Acad. Sci. U.S.A.">
        <title>Genome sequence of the cyanobacterium Prochlorococcus marinus SS120, a nearly minimal oxyphototrophic genome.</title>
        <authorList>
            <person name="Dufresne A."/>
            <person name="Salanoubat M."/>
            <person name="Partensky F."/>
            <person name="Artiguenave F."/>
            <person name="Axmann I.M."/>
            <person name="Barbe V."/>
            <person name="Duprat S."/>
            <person name="Galperin M.Y."/>
            <person name="Koonin E.V."/>
            <person name="Le Gall F."/>
            <person name="Makarova K.S."/>
            <person name="Ostrowski M."/>
            <person name="Oztas S."/>
            <person name="Robert C."/>
            <person name="Rogozin I.B."/>
            <person name="Scanlan D.J."/>
            <person name="Tandeau de Marsac N."/>
            <person name="Weissenbach J."/>
            <person name="Wincker P."/>
            <person name="Wolf Y.I."/>
            <person name="Hess W.R."/>
        </authorList>
    </citation>
    <scope>NUCLEOTIDE SEQUENCE [LARGE SCALE GENOMIC DNA]</scope>
    <source>
        <strain evidence="2">SARG / CCMP1375 / SS120</strain>
    </source>
</reference>
<dbReference type="HOGENOM" id="CLU_166144_1_0_3"/>
<dbReference type="STRING" id="167539.Pro_1341"/>
<sequence>MEKSNHSTNKDLIRRQRQHELLIALIQQQDDLELMDAEGPRFDAKGGNAADPAKWLDRNRRVLAKYQSLVNSSITLDALLDSEGIQCD</sequence>
<proteinExistence type="predicted"/>
<evidence type="ECO:0000313" key="2">
    <source>
        <dbReference type="Proteomes" id="UP000001420"/>
    </source>
</evidence>
<dbReference type="EMBL" id="AE017126">
    <property type="protein sequence ID" value="AAQ00385.1"/>
    <property type="molecule type" value="Genomic_DNA"/>
</dbReference>
<dbReference type="OrthoDB" id="559438at2"/>
<accession>Q7VAW2</accession>